<comment type="caution">
    <text evidence="4">The sequence shown here is derived from an EMBL/GenBank/DDBJ whole genome shotgun (WGS) entry which is preliminary data.</text>
</comment>
<evidence type="ECO:0000256" key="1">
    <source>
        <dbReference type="ARBA" id="ARBA00004922"/>
    </source>
</evidence>
<evidence type="ECO:0000313" key="5">
    <source>
        <dbReference type="Proteomes" id="UP001165160"/>
    </source>
</evidence>
<keyword evidence="3" id="KW-0808">Transferase</keyword>
<evidence type="ECO:0000256" key="3">
    <source>
        <dbReference type="ARBA" id="ARBA00022679"/>
    </source>
</evidence>
<reference evidence="5" key="1">
    <citation type="journal article" date="2023" name="Commun. Biol.">
        <title>Genome analysis of Parmales, the sister group of diatoms, reveals the evolutionary specialization of diatoms from phago-mixotrophs to photoautotrophs.</title>
        <authorList>
            <person name="Ban H."/>
            <person name="Sato S."/>
            <person name="Yoshikawa S."/>
            <person name="Yamada K."/>
            <person name="Nakamura Y."/>
            <person name="Ichinomiya M."/>
            <person name="Sato N."/>
            <person name="Blanc-Mathieu R."/>
            <person name="Endo H."/>
            <person name="Kuwata A."/>
            <person name="Ogata H."/>
        </authorList>
    </citation>
    <scope>NUCLEOTIDE SEQUENCE [LARGE SCALE GENOMIC DNA]</scope>
    <source>
        <strain evidence="5">NIES 3699</strain>
    </source>
</reference>
<dbReference type="AlphaFoldDB" id="A0A9W7F3K6"/>
<dbReference type="InterPro" id="IPR051939">
    <property type="entry name" value="Glycosyltr_41/O-GlcNAc_trsf"/>
</dbReference>
<dbReference type="SUPFAM" id="SSF53756">
    <property type="entry name" value="UDP-Glycosyltransferase/glycogen phosphorylase"/>
    <property type="match status" value="1"/>
</dbReference>
<comment type="pathway">
    <text evidence="1">Protein modification; protein glycosylation.</text>
</comment>
<keyword evidence="5" id="KW-1185">Reference proteome</keyword>
<dbReference type="Gene3D" id="3.40.50.2000">
    <property type="entry name" value="Glycogen Phosphorylase B"/>
    <property type="match status" value="1"/>
</dbReference>
<dbReference type="PANTHER" id="PTHR44835:SF1">
    <property type="entry name" value="PROTEIN O-GLCNAC TRANSFERASE"/>
    <property type="match status" value="1"/>
</dbReference>
<protein>
    <recommendedName>
        <fullName evidence="6">O-GlcNAc transferase C-terminal domain-containing protein</fullName>
    </recommendedName>
</protein>
<name>A0A9W7F3K6_9STRA</name>
<dbReference type="Proteomes" id="UP001165160">
    <property type="component" value="Unassembled WGS sequence"/>
</dbReference>
<organism evidence="4 5">
    <name type="scientific">Triparma verrucosa</name>
    <dbReference type="NCBI Taxonomy" id="1606542"/>
    <lineage>
        <taxon>Eukaryota</taxon>
        <taxon>Sar</taxon>
        <taxon>Stramenopiles</taxon>
        <taxon>Ochrophyta</taxon>
        <taxon>Bolidophyceae</taxon>
        <taxon>Parmales</taxon>
        <taxon>Triparmaceae</taxon>
        <taxon>Triparma</taxon>
    </lineage>
</organism>
<dbReference type="Gene3D" id="3.40.50.11380">
    <property type="match status" value="1"/>
</dbReference>
<accession>A0A9W7F3K6</accession>
<evidence type="ECO:0008006" key="6">
    <source>
        <dbReference type="Google" id="ProtNLM"/>
    </source>
</evidence>
<evidence type="ECO:0000313" key="4">
    <source>
        <dbReference type="EMBL" id="GMI02305.1"/>
    </source>
</evidence>
<sequence>MENGAKATRLQVLDSENEVRYTSDPVPKVDMTPPATPAFDFEVMEWESAEHLCRQHSPTPYSLTQKQYSFILYQTAGNHNHNPSPTSAPPPHQCLLDAFEESYNYPALASLAFQQFNFDEAKAYLLKSTAHQSHHHYLITQATLTTATTITSALLGEHVRSIDPGADYDFDGASALLLAMPPKTPSSSSSVVSLLQTTINRLKHFERWNDLHMALAIELSTIGLESLAQVHTAKVAKCDEFVTKKWLLEQERFFCLQQCLNNYSPTTLLSLEEAEKRRVELMELMNLWIAQNANHKMRTSEPHIDIGIRHAFLAVYQGLKLSSDVAFYAKMNELHRSFTAEGLLDFTIDTSPPASAVNTPPRRVGLISNNLRFHSVGRLVRGVFSSLSPETIHLTVISEERSFDDSDLQARADNVAFLSADIDECQKEIAALNLDVLVFADLGMDAKTTYLAYSRLAKTQISFWGHPVSFNLTSIDYSMSGENFGSFQETYGEQLVTFEGITTKFSMDIRESPEDRVATLTKLGLSGVTEETRIYLCFQSIMKLHPSFDDAILSIANLDPSGIVVLMSDTKKPGWQTKVKQRLQDHPSVQFLDAMPYGSYMKLVTCSHVTLDPYPFGGGVTIFESLSSGIPVVSDASKLKVFNFATAWNSAIGRGDDEDEDSSSSYAERAVELAKSVSADRNGIAAEIKTGVEKSLLNRSSEAEEWEAFLLNV</sequence>
<keyword evidence="2" id="KW-0328">Glycosyltransferase</keyword>
<dbReference type="GO" id="GO:0016757">
    <property type="term" value="F:glycosyltransferase activity"/>
    <property type="evidence" value="ECO:0007669"/>
    <property type="project" value="UniProtKB-KW"/>
</dbReference>
<dbReference type="PANTHER" id="PTHR44835">
    <property type="entry name" value="UDP-N-ACETYLGLUCOSAMINE--PEPTIDE N-ACETYLGLUCOSAMINYLTRANSFERASE SPINDLY-RELATED"/>
    <property type="match status" value="1"/>
</dbReference>
<gene>
    <name evidence="4" type="ORF">TrVE_jg14140</name>
</gene>
<evidence type="ECO:0000256" key="2">
    <source>
        <dbReference type="ARBA" id="ARBA00022676"/>
    </source>
</evidence>
<dbReference type="EMBL" id="BRXX01000280">
    <property type="protein sequence ID" value="GMI02305.1"/>
    <property type="molecule type" value="Genomic_DNA"/>
</dbReference>
<proteinExistence type="predicted"/>